<evidence type="ECO:0000313" key="1">
    <source>
        <dbReference type="EMBL" id="KIK60660.1"/>
    </source>
</evidence>
<proteinExistence type="predicted"/>
<dbReference type="HOGENOM" id="CLU_118656_2_0_1"/>
<gene>
    <name evidence="1" type="ORF">GYMLUDRAFT_167501</name>
</gene>
<dbReference type="Proteomes" id="UP000053593">
    <property type="component" value="Unassembled WGS sequence"/>
</dbReference>
<dbReference type="EMBL" id="KN834774">
    <property type="protein sequence ID" value="KIK60660.1"/>
    <property type="molecule type" value="Genomic_DNA"/>
</dbReference>
<dbReference type="OrthoDB" id="3250313at2759"/>
<keyword evidence="2" id="KW-1185">Reference proteome</keyword>
<reference evidence="1 2" key="1">
    <citation type="submission" date="2014-04" db="EMBL/GenBank/DDBJ databases">
        <title>Evolutionary Origins and Diversification of the Mycorrhizal Mutualists.</title>
        <authorList>
            <consortium name="DOE Joint Genome Institute"/>
            <consortium name="Mycorrhizal Genomics Consortium"/>
            <person name="Kohler A."/>
            <person name="Kuo A."/>
            <person name="Nagy L.G."/>
            <person name="Floudas D."/>
            <person name="Copeland A."/>
            <person name="Barry K.W."/>
            <person name="Cichocki N."/>
            <person name="Veneault-Fourrey C."/>
            <person name="LaButti K."/>
            <person name="Lindquist E.A."/>
            <person name="Lipzen A."/>
            <person name="Lundell T."/>
            <person name="Morin E."/>
            <person name="Murat C."/>
            <person name="Riley R."/>
            <person name="Ohm R."/>
            <person name="Sun H."/>
            <person name="Tunlid A."/>
            <person name="Henrissat B."/>
            <person name="Grigoriev I.V."/>
            <person name="Hibbett D.S."/>
            <person name="Martin F."/>
        </authorList>
    </citation>
    <scope>NUCLEOTIDE SEQUENCE [LARGE SCALE GENOMIC DNA]</scope>
    <source>
        <strain evidence="1 2">FD-317 M1</strain>
    </source>
</reference>
<accession>A0A0D0BAD4</accession>
<protein>
    <submittedName>
        <fullName evidence="1">Uncharacterized protein</fullName>
    </submittedName>
</protein>
<sequence length="182" mass="21294">MYPLRFPQDAKGIQWFENAFEFLNINLGGPYTAFVNRWSDLEQINGWKTRNSGLSKTNHPGELTTWIQYGRNKKKIVIAPGQVGKFAEEFWSWWIHLQPEWRKKGKDGLPLPVQEFEDNWKSLDHYGTNGWLSILACLRWWGESLSLTEDSEKKERVADWVSAIEDVSKMLEGLISYKQKLT</sequence>
<organism evidence="1 2">
    <name type="scientific">Collybiopsis luxurians FD-317 M1</name>
    <dbReference type="NCBI Taxonomy" id="944289"/>
    <lineage>
        <taxon>Eukaryota</taxon>
        <taxon>Fungi</taxon>
        <taxon>Dikarya</taxon>
        <taxon>Basidiomycota</taxon>
        <taxon>Agaricomycotina</taxon>
        <taxon>Agaricomycetes</taxon>
        <taxon>Agaricomycetidae</taxon>
        <taxon>Agaricales</taxon>
        <taxon>Marasmiineae</taxon>
        <taxon>Omphalotaceae</taxon>
        <taxon>Collybiopsis</taxon>
        <taxon>Collybiopsis luxurians</taxon>
    </lineage>
</organism>
<name>A0A0D0BAD4_9AGAR</name>
<dbReference type="AlphaFoldDB" id="A0A0D0BAD4"/>
<evidence type="ECO:0000313" key="2">
    <source>
        <dbReference type="Proteomes" id="UP000053593"/>
    </source>
</evidence>